<dbReference type="InterPro" id="IPR005119">
    <property type="entry name" value="LysR_subst-bd"/>
</dbReference>
<evidence type="ECO:0000259" key="5">
    <source>
        <dbReference type="PROSITE" id="PS50931"/>
    </source>
</evidence>
<dbReference type="Proteomes" id="UP001059773">
    <property type="component" value="Chromosome"/>
</dbReference>
<dbReference type="Pfam" id="PF03466">
    <property type="entry name" value="LysR_substrate"/>
    <property type="match status" value="1"/>
</dbReference>
<dbReference type="Pfam" id="PF00126">
    <property type="entry name" value="HTH_1"/>
    <property type="match status" value="1"/>
</dbReference>
<feature type="domain" description="HTH lysR-type" evidence="5">
    <location>
        <begin position="1"/>
        <end position="58"/>
    </location>
</feature>
<dbReference type="RefSeq" id="WP_256707674.1">
    <property type="nucleotide sequence ID" value="NZ_CP101914.1"/>
</dbReference>
<proteinExistence type="inferred from homology"/>
<dbReference type="CDD" id="cd05466">
    <property type="entry name" value="PBP2_LTTR_substrate"/>
    <property type="match status" value="1"/>
</dbReference>
<keyword evidence="7" id="KW-1185">Reference proteome</keyword>
<evidence type="ECO:0000256" key="1">
    <source>
        <dbReference type="ARBA" id="ARBA00009437"/>
    </source>
</evidence>
<evidence type="ECO:0000256" key="3">
    <source>
        <dbReference type="ARBA" id="ARBA00023125"/>
    </source>
</evidence>
<protein>
    <submittedName>
        <fullName evidence="6">LysR family transcriptional regulator</fullName>
    </submittedName>
</protein>
<keyword evidence="4" id="KW-0804">Transcription</keyword>
<keyword evidence="2" id="KW-0805">Transcription regulation</keyword>
<evidence type="ECO:0000313" key="7">
    <source>
        <dbReference type="Proteomes" id="UP001059773"/>
    </source>
</evidence>
<organism evidence="6 7">
    <name type="scientific">Oceanobacillus jeddahense</name>
    <dbReference type="NCBI Taxonomy" id="1462527"/>
    <lineage>
        <taxon>Bacteria</taxon>
        <taxon>Bacillati</taxon>
        <taxon>Bacillota</taxon>
        <taxon>Bacilli</taxon>
        <taxon>Bacillales</taxon>
        <taxon>Bacillaceae</taxon>
        <taxon>Oceanobacillus</taxon>
    </lineage>
</organism>
<dbReference type="InterPro" id="IPR000847">
    <property type="entry name" value="LysR_HTH_N"/>
</dbReference>
<dbReference type="InterPro" id="IPR036390">
    <property type="entry name" value="WH_DNA-bd_sf"/>
</dbReference>
<keyword evidence="3" id="KW-0238">DNA-binding</keyword>
<comment type="similarity">
    <text evidence="1">Belongs to the LysR transcriptional regulatory family.</text>
</comment>
<dbReference type="InterPro" id="IPR036388">
    <property type="entry name" value="WH-like_DNA-bd_sf"/>
</dbReference>
<accession>A0ABY5JRL9</accession>
<evidence type="ECO:0000256" key="2">
    <source>
        <dbReference type="ARBA" id="ARBA00023015"/>
    </source>
</evidence>
<evidence type="ECO:0000313" key="6">
    <source>
        <dbReference type="EMBL" id="UUI02440.1"/>
    </source>
</evidence>
<dbReference type="SUPFAM" id="SSF46785">
    <property type="entry name" value="Winged helix' DNA-binding domain"/>
    <property type="match status" value="1"/>
</dbReference>
<dbReference type="EMBL" id="CP101914">
    <property type="protein sequence ID" value="UUI02440.1"/>
    <property type="molecule type" value="Genomic_DNA"/>
</dbReference>
<dbReference type="SUPFAM" id="SSF53850">
    <property type="entry name" value="Periplasmic binding protein-like II"/>
    <property type="match status" value="1"/>
</dbReference>
<dbReference type="PRINTS" id="PR00039">
    <property type="entry name" value="HTHLYSR"/>
</dbReference>
<reference evidence="6" key="1">
    <citation type="submission" date="2022-07" db="EMBL/GenBank/DDBJ databases">
        <title>FELIX.</title>
        <authorList>
            <person name="Wan K.H."/>
            <person name="Park S."/>
            <person name="Lawrence Q."/>
            <person name="Eichenberger J.P."/>
            <person name="Booth B.W."/>
            <person name="Piaggio A.J."/>
            <person name="Chandler J.C."/>
            <person name="Franklin A.B."/>
            <person name="Celniker S.E."/>
        </authorList>
    </citation>
    <scope>NUCLEOTIDE SEQUENCE</scope>
    <source>
        <strain evidence="6">QA-1986 374</strain>
    </source>
</reference>
<evidence type="ECO:0000256" key="4">
    <source>
        <dbReference type="ARBA" id="ARBA00023163"/>
    </source>
</evidence>
<dbReference type="PROSITE" id="PS50931">
    <property type="entry name" value="HTH_LYSR"/>
    <property type="match status" value="1"/>
</dbReference>
<dbReference type="Gene3D" id="1.10.10.10">
    <property type="entry name" value="Winged helix-like DNA-binding domain superfamily/Winged helix DNA-binding domain"/>
    <property type="match status" value="1"/>
</dbReference>
<dbReference type="PANTHER" id="PTHR30126:SF78">
    <property type="entry name" value="HTH LYSR-TYPE DOMAIN-CONTAINING PROTEIN"/>
    <property type="match status" value="1"/>
</dbReference>
<name>A0ABY5JRL9_9BACI</name>
<dbReference type="Gene3D" id="3.40.190.290">
    <property type="match status" value="1"/>
</dbReference>
<dbReference type="PANTHER" id="PTHR30126">
    <property type="entry name" value="HTH-TYPE TRANSCRIPTIONAL REGULATOR"/>
    <property type="match status" value="1"/>
</dbReference>
<sequence length="289" mass="33826">MNVKDWELLIMLQKEGSITKTAQKLYISQPALTYRIKQLEKEFQTTIILRGSKGIIFTTEGEHLINYAKTMMMEFRKVKDNIINMNDEIKGTLRIGVSSTFARYQLPDLMEGFLKKHPKVEIHLLTGWSSEVMNLLYREEIHLAIVRGEQGWRWPYDQLLLEEETLYAASKHKMEITDLPALNQIDYQTEADLSHTFNQWWQEHFKIPPKKTMRVDRLETAKELVKKGLGYGLFPGICLTPEENLHTIPLTSNGEKLFRKTILLYKKDLTHLKVACSFIDYIKDVYDLN</sequence>
<gene>
    <name evidence="6" type="ORF">NP439_20745</name>
</gene>